<feature type="signal peptide" evidence="2">
    <location>
        <begin position="1"/>
        <end position="22"/>
    </location>
</feature>
<organism evidence="3 4">
    <name type="scientific">Venturia nashicola</name>
    <dbReference type="NCBI Taxonomy" id="86259"/>
    <lineage>
        <taxon>Eukaryota</taxon>
        <taxon>Fungi</taxon>
        <taxon>Dikarya</taxon>
        <taxon>Ascomycota</taxon>
        <taxon>Pezizomycotina</taxon>
        <taxon>Dothideomycetes</taxon>
        <taxon>Pleosporomycetidae</taxon>
        <taxon>Venturiales</taxon>
        <taxon>Venturiaceae</taxon>
        <taxon>Venturia</taxon>
    </lineage>
</organism>
<dbReference type="EMBL" id="SNSC02000005">
    <property type="protein sequence ID" value="TID24134.1"/>
    <property type="molecule type" value="Genomic_DNA"/>
</dbReference>
<sequence length="250" mass="28169">MVKQRLEAFIWCLWIMVVDYVADNPEAVFSACILALQAFKSVQRPVARITLIAEDRAEAACFCPVGPVEMVFNCFLEFLDCDRLELACCCKAMFGFAVGLGDSVVDAPQESWWGFAFKFSVGNIFFLSRLHFKVILDSGVFDPLSAFGLCLGSEEAILPTMMDVDRSRDVHKMTRDLQSSERNEIMISADTSEQGYKPFSCFESALGEVEFGVREMMIRGRLRHVRGRGRGEAEGGRLRQTQAEERQRKA</sequence>
<evidence type="ECO:0000256" key="1">
    <source>
        <dbReference type="SAM" id="MobiDB-lite"/>
    </source>
</evidence>
<name>A0A4Z1PP07_9PEZI</name>
<proteinExistence type="predicted"/>
<comment type="caution">
    <text evidence="3">The sequence shown here is derived from an EMBL/GenBank/DDBJ whole genome shotgun (WGS) entry which is preliminary data.</text>
</comment>
<gene>
    <name evidence="3" type="ORF">E6O75_ATG02499</name>
</gene>
<evidence type="ECO:0000313" key="3">
    <source>
        <dbReference type="EMBL" id="TID24134.1"/>
    </source>
</evidence>
<feature type="region of interest" description="Disordered" evidence="1">
    <location>
        <begin position="229"/>
        <end position="250"/>
    </location>
</feature>
<keyword evidence="2" id="KW-0732">Signal</keyword>
<dbReference type="Proteomes" id="UP000298493">
    <property type="component" value="Unassembled WGS sequence"/>
</dbReference>
<evidence type="ECO:0000313" key="4">
    <source>
        <dbReference type="Proteomes" id="UP000298493"/>
    </source>
</evidence>
<feature type="chain" id="PRO_5021418915" evidence="2">
    <location>
        <begin position="23"/>
        <end position="250"/>
    </location>
</feature>
<reference evidence="3 4" key="1">
    <citation type="submission" date="2019-04" db="EMBL/GenBank/DDBJ databases">
        <title>High contiguity whole genome sequence and gene annotation resource for two Venturia nashicola isolates.</title>
        <authorList>
            <person name="Prokchorchik M."/>
            <person name="Won K."/>
            <person name="Lee Y."/>
            <person name="Choi E.D."/>
            <person name="Segonzac C."/>
            <person name="Sohn K.H."/>
        </authorList>
    </citation>
    <scope>NUCLEOTIDE SEQUENCE [LARGE SCALE GENOMIC DNA]</scope>
    <source>
        <strain evidence="3 4">PRI2</strain>
    </source>
</reference>
<evidence type="ECO:0000256" key="2">
    <source>
        <dbReference type="SAM" id="SignalP"/>
    </source>
</evidence>
<dbReference type="AlphaFoldDB" id="A0A4Z1PP07"/>
<accession>A0A4Z1PP07</accession>
<keyword evidence="4" id="KW-1185">Reference proteome</keyword>
<protein>
    <submittedName>
        <fullName evidence="3">Uncharacterized protein</fullName>
    </submittedName>
</protein>